<dbReference type="GO" id="GO:0017056">
    <property type="term" value="F:structural constituent of nuclear pore"/>
    <property type="evidence" value="ECO:0007669"/>
    <property type="project" value="InterPro"/>
</dbReference>
<organism evidence="11 12">
    <name type="scientific">Talaromyces stipitatus (strain ATCC 10500 / CBS 375.48 / QM 6759 / NRRL 1006)</name>
    <name type="common">Penicillium stipitatum</name>
    <dbReference type="NCBI Taxonomy" id="441959"/>
    <lineage>
        <taxon>Eukaryota</taxon>
        <taxon>Fungi</taxon>
        <taxon>Dikarya</taxon>
        <taxon>Ascomycota</taxon>
        <taxon>Pezizomycotina</taxon>
        <taxon>Eurotiomycetes</taxon>
        <taxon>Eurotiomycetidae</taxon>
        <taxon>Eurotiales</taxon>
        <taxon>Trichocomaceae</taxon>
        <taxon>Talaromyces</taxon>
        <taxon>Talaromyces sect. Talaromyces</taxon>
    </lineage>
</organism>
<feature type="compositionally biased region" description="Basic and acidic residues" evidence="8">
    <location>
        <begin position="53"/>
        <end position="62"/>
    </location>
</feature>
<dbReference type="SUPFAM" id="SSF117289">
    <property type="entry name" value="Nucleoporin domain"/>
    <property type="match status" value="1"/>
</dbReference>
<feature type="domain" description="Nucleoporin Nup133/Nup155-like C-terminal" evidence="9">
    <location>
        <begin position="644"/>
        <end position="1291"/>
    </location>
</feature>
<dbReference type="InterPro" id="IPR007187">
    <property type="entry name" value="Nucleoporin_Nup133/Nup155_C"/>
</dbReference>
<dbReference type="Proteomes" id="UP000001745">
    <property type="component" value="Unassembled WGS sequence"/>
</dbReference>
<dbReference type="STRING" id="441959.B8LTN6"/>
<dbReference type="Pfam" id="PF08801">
    <property type="entry name" value="Nucleoporin_N"/>
    <property type="match status" value="1"/>
</dbReference>
<keyword evidence="12" id="KW-1185">Reference proteome</keyword>
<dbReference type="GO" id="GO:0031080">
    <property type="term" value="C:nuclear pore outer ring"/>
    <property type="evidence" value="ECO:0007669"/>
    <property type="project" value="TreeGrafter"/>
</dbReference>
<keyword evidence="5" id="KW-0653">Protein transport</keyword>
<feature type="compositionally biased region" description="Polar residues" evidence="8">
    <location>
        <begin position="66"/>
        <end position="78"/>
    </location>
</feature>
<reference evidence="12" key="1">
    <citation type="journal article" date="2015" name="Genome Announc.">
        <title>Genome sequence of the AIDS-associated pathogen Penicillium marneffei (ATCC18224) and its near taxonomic relative Talaromyces stipitatus (ATCC10500).</title>
        <authorList>
            <person name="Nierman W.C."/>
            <person name="Fedorova-Abrams N.D."/>
            <person name="Andrianopoulos A."/>
        </authorList>
    </citation>
    <scope>NUCLEOTIDE SEQUENCE [LARGE SCALE GENOMIC DNA]</scope>
    <source>
        <strain evidence="12">ATCC 10500 / CBS 375.48 / QM 6759 / NRRL 1006</strain>
    </source>
</reference>
<dbReference type="GO" id="GO:0000972">
    <property type="term" value="P:transcription-dependent tethering of RNA polymerase II gene DNA at nuclear periphery"/>
    <property type="evidence" value="ECO:0007669"/>
    <property type="project" value="TreeGrafter"/>
</dbReference>
<feature type="domain" description="Nucleoporin Nup133/Nup155-like N-terminal" evidence="10">
    <location>
        <begin position="106"/>
        <end position="534"/>
    </location>
</feature>
<dbReference type="EMBL" id="EQ962652">
    <property type="protein sequence ID" value="EED23628.1"/>
    <property type="molecule type" value="Genomic_DNA"/>
</dbReference>
<dbReference type="Gene3D" id="2.130.10.10">
    <property type="entry name" value="YVTN repeat-like/Quinoprotein amine dehydrogenase"/>
    <property type="match status" value="1"/>
</dbReference>
<dbReference type="GeneID" id="8102650"/>
<dbReference type="eggNOG" id="KOG4121">
    <property type="taxonomic scope" value="Eukaryota"/>
</dbReference>
<dbReference type="Pfam" id="PF03177">
    <property type="entry name" value="Nucleoporin_C"/>
    <property type="match status" value="1"/>
</dbReference>
<evidence type="ECO:0000313" key="11">
    <source>
        <dbReference type="EMBL" id="EED23628.1"/>
    </source>
</evidence>
<dbReference type="PANTHER" id="PTHR13405">
    <property type="entry name" value="NUCLEAR PORE COMPLEX PROTEIN NUP133"/>
    <property type="match status" value="1"/>
</dbReference>
<dbReference type="InterPro" id="IPR014908">
    <property type="entry name" value="Nucleoporin_Nup133/Nup155_N"/>
</dbReference>
<feature type="region of interest" description="Disordered" evidence="8">
    <location>
        <begin position="1"/>
        <end position="78"/>
    </location>
</feature>
<comment type="similarity">
    <text evidence="2">Belongs to the nucleoporin Nup133 family.</text>
</comment>
<dbReference type="GO" id="GO:0006606">
    <property type="term" value="P:protein import into nucleus"/>
    <property type="evidence" value="ECO:0007669"/>
    <property type="project" value="TreeGrafter"/>
</dbReference>
<evidence type="ECO:0000256" key="3">
    <source>
        <dbReference type="ARBA" id="ARBA00022448"/>
    </source>
</evidence>
<evidence type="ECO:0000256" key="7">
    <source>
        <dbReference type="ARBA" id="ARBA00023242"/>
    </source>
</evidence>
<proteinExistence type="inferred from homology"/>
<dbReference type="HOGENOM" id="CLU_002493_0_0_1"/>
<evidence type="ECO:0000256" key="8">
    <source>
        <dbReference type="SAM" id="MobiDB-lite"/>
    </source>
</evidence>
<comment type="subcellular location">
    <subcellularLocation>
        <location evidence="1">Nucleus envelope</location>
    </subcellularLocation>
</comment>
<dbReference type="InParanoid" id="B8LTN6"/>
<dbReference type="Gene3D" id="1.20.58.1380">
    <property type="match status" value="1"/>
</dbReference>
<dbReference type="FunCoup" id="B8LTN6">
    <property type="interactions" value="120"/>
</dbReference>
<evidence type="ECO:0000256" key="5">
    <source>
        <dbReference type="ARBA" id="ARBA00022927"/>
    </source>
</evidence>
<dbReference type="PANTHER" id="PTHR13405:SF11">
    <property type="entry name" value="NUCLEAR PORE COMPLEX PROTEIN NUP133"/>
    <property type="match status" value="1"/>
</dbReference>
<evidence type="ECO:0000256" key="6">
    <source>
        <dbReference type="ARBA" id="ARBA00023010"/>
    </source>
</evidence>
<dbReference type="GO" id="GO:0016973">
    <property type="term" value="P:poly(A)+ mRNA export from nucleus"/>
    <property type="evidence" value="ECO:0007669"/>
    <property type="project" value="TreeGrafter"/>
</dbReference>
<evidence type="ECO:0000256" key="1">
    <source>
        <dbReference type="ARBA" id="ARBA00004259"/>
    </source>
</evidence>
<name>B8LTN6_TALSN</name>
<evidence type="ECO:0000259" key="10">
    <source>
        <dbReference type="Pfam" id="PF08801"/>
    </source>
</evidence>
<dbReference type="InterPro" id="IPR015943">
    <property type="entry name" value="WD40/YVTN_repeat-like_dom_sf"/>
</dbReference>
<sequence length="1326" mass="149781">MFAPGSGGQDASSLRTSRRRQRTSLEDSAKPPAAKRQRSTLRQEYRPSVNKAVKPDEEREIKPGATIQSHRLETGSQQERVLPIRGSEKTSKAVSQTDHTVVLCSNEYYTITQLASGSDQPGETTTGPARCIFNSESGFALLLSESRALIWPYLTNVSLQGDGGLLSVAMPEWCTSDGEALMGTLILNTTCTVPGLFIVVPATGKMVYWETASNATFMGIAKQKQSGLQGSISGLFFGEKVTDVTNAEPSGVITTFSSGRVAQITFRDPQGKPALSVNFLQSTAKLGAGGLFFGIRSVLGSSGWRKDTAAVRAGNSLFRGQRDVLVLSTSGLLEIWDSHWNGVNKVRAEIDLQKEICSYLGLGVNGKVESSLKVHDFVASFREIKPTSNSNDGHKETTLFVLIDLSYNTAKKNLAVIKAQLYNDNMKILSSNMLEHMISNHDFEKQKPRLHVTDSWDTAFILIGQKLWIMSLQEIETTPSVQLLNGVIPKPFQDRIQFQEGDKYEILGMGSEEASSETQHSDCILMIRGFGLIRISATSSGSDTTEYVRVTAKQKLEQAVFFGTMPNTPLSFSSDGEPAFTVQEFEEAALQICSDILRSTSQYIPGGGIALDQTLRRRSKALSDLTTELIRRRIPLSKNVRWELIWAGEKLAAQRSMWKLEEDFRDRWDSETFLSRVISSMSNKFKTEYVPSDSNKQNDHVRQWFDCDTFQMQHIIPWIFNAIRGMKGPSGRAGPEFLSQVYQASELTLAVLETAYQFREDHARQFGFEEEDFEKGVLQGSYSEIPEFWTSENMVYNETLHMLDLELESPKWIHQSASKMFVEDRDMLASIGKNSCRRLRVLNMMLTERVHWLYSQSDPKSMDEANALKELSLKQRKWQLYKMGGIGQLQGAIELAEEFRDLEALVELMVELQYLVRDKSGSVEGTVTTNSSTVRDEAGYKKKIAGYFEYFGEPFADAFFSRYINIHQPGALLTMKDFQSSLTKFLRKNPSYAPLSWVNDIIGEEDYETASSALEKLAFTRDDNLWDQRVQLSLSKITRLASLEGNSVRNDRALHKLRELDDRLEMGTLQERVYEYVLPALHSAIDEKAEVELALEQFGGRIINQPAFKDLVEELLQRLIRRQSLDADQLINLLTLIDEVHFLEGDDNVVCGHEFYIAIRVLRLSGYALSDPTRYDFLHKLIWRRCFLRDDWNSIAKTEFRSDGRNKSLFLDTTLARTLLDCIREENHWGKSRGELYLIPDPSDTLSLGSLELIKSRFRSGQWPHIERDLRTEVGLLERLLENTKLKEWFSGLMLLAEEVVAETNDLEAGQMVVPGSLKARFNWVS</sequence>
<keyword evidence="4" id="KW-0509">mRNA transport</keyword>
<dbReference type="OMA" id="HANISWI"/>
<dbReference type="PhylomeDB" id="B8LTN6"/>
<dbReference type="VEuPathDB" id="FungiDB:TSTA_070410"/>
<evidence type="ECO:0000259" key="9">
    <source>
        <dbReference type="Pfam" id="PF03177"/>
    </source>
</evidence>
<accession>B8LTN6</accession>
<keyword evidence="6" id="KW-0811">Translocation</keyword>
<evidence type="ECO:0000256" key="2">
    <source>
        <dbReference type="ARBA" id="ARBA00005569"/>
    </source>
</evidence>
<evidence type="ECO:0000313" key="12">
    <source>
        <dbReference type="Proteomes" id="UP000001745"/>
    </source>
</evidence>
<gene>
    <name evidence="11" type="ORF">TSTA_070410</name>
</gene>
<keyword evidence="3" id="KW-0813">Transport</keyword>
<dbReference type="RefSeq" id="XP_002341015.1">
    <property type="nucleotide sequence ID" value="XM_002340974.1"/>
</dbReference>
<keyword evidence="7" id="KW-0539">Nucleus</keyword>
<evidence type="ECO:0000256" key="4">
    <source>
        <dbReference type="ARBA" id="ARBA00022816"/>
    </source>
</evidence>
<dbReference type="OrthoDB" id="103454at2759"/>
<protein>
    <submittedName>
        <fullName evidence="11">Nuclear pore complex subunit Nup133, putative</fullName>
    </submittedName>
</protein>
<dbReference type="InterPro" id="IPR037624">
    <property type="entry name" value="Nup133-like"/>
</dbReference>